<feature type="region of interest" description="Disordered" evidence="6">
    <location>
        <begin position="1738"/>
        <end position="1775"/>
    </location>
</feature>
<feature type="compositionally biased region" description="Basic residues" evidence="6">
    <location>
        <begin position="280"/>
        <end position="289"/>
    </location>
</feature>
<evidence type="ECO:0000313" key="8">
    <source>
        <dbReference type="EMBL" id="KAK9808652.1"/>
    </source>
</evidence>
<feature type="compositionally biased region" description="Low complexity" evidence="6">
    <location>
        <begin position="459"/>
        <end position="486"/>
    </location>
</feature>
<keyword evidence="2" id="KW-0805">Transcription regulation</keyword>
<feature type="region of interest" description="Disordered" evidence="6">
    <location>
        <begin position="961"/>
        <end position="994"/>
    </location>
</feature>
<feature type="domain" description="AP2/ERF" evidence="7">
    <location>
        <begin position="827"/>
        <end position="885"/>
    </location>
</feature>
<feature type="domain" description="AP2/ERF" evidence="7">
    <location>
        <begin position="1471"/>
        <end position="1527"/>
    </location>
</feature>
<evidence type="ECO:0000256" key="6">
    <source>
        <dbReference type="SAM" id="MobiDB-lite"/>
    </source>
</evidence>
<dbReference type="PANTHER" id="PTHR32467">
    <property type="entry name" value="AP2-LIKE ETHYLENE-RESPONSIVE TRANSCRIPTION FACTOR"/>
    <property type="match status" value="1"/>
</dbReference>
<proteinExistence type="predicted"/>
<feature type="domain" description="AP2/ERF" evidence="7">
    <location>
        <begin position="88"/>
        <end position="144"/>
    </location>
</feature>
<feature type="region of interest" description="Disordered" evidence="6">
    <location>
        <begin position="1026"/>
        <end position="1076"/>
    </location>
</feature>
<feature type="compositionally biased region" description="Pro residues" evidence="6">
    <location>
        <begin position="1368"/>
        <end position="1377"/>
    </location>
</feature>
<keyword evidence="3" id="KW-0238">DNA-binding</keyword>
<evidence type="ECO:0000259" key="7">
    <source>
        <dbReference type="PROSITE" id="PS51032"/>
    </source>
</evidence>
<feature type="domain" description="AP2/ERF" evidence="7">
    <location>
        <begin position="488"/>
        <end position="544"/>
    </location>
</feature>
<feature type="region of interest" description="Disordered" evidence="6">
    <location>
        <begin position="415"/>
        <end position="435"/>
    </location>
</feature>
<dbReference type="Gene3D" id="3.30.730.10">
    <property type="entry name" value="AP2/ERF domain"/>
    <property type="match status" value="11"/>
</dbReference>
<feature type="region of interest" description="Disordered" evidence="6">
    <location>
        <begin position="1332"/>
        <end position="1384"/>
    </location>
</feature>
<comment type="caution">
    <text evidence="8">The sequence shown here is derived from an EMBL/GenBank/DDBJ whole genome shotgun (WGS) entry which is preliminary data.</text>
</comment>
<dbReference type="PANTHER" id="PTHR32467:SF90">
    <property type="entry name" value="AP2-LIKE ETHYLENE-RESPONSIVE TRANSCRIPTION FACTOR AIL1"/>
    <property type="match status" value="1"/>
</dbReference>
<reference evidence="8 9" key="1">
    <citation type="journal article" date="2024" name="Nat. Commun.">
        <title>Phylogenomics reveals the evolutionary origins of lichenization in chlorophyte algae.</title>
        <authorList>
            <person name="Puginier C."/>
            <person name="Libourel C."/>
            <person name="Otte J."/>
            <person name="Skaloud P."/>
            <person name="Haon M."/>
            <person name="Grisel S."/>
            <person name="Petersen M."/>
            <person name="Berrin J.G."/>
            <person name="Delaux P.M."/>
            <person name="Dal Grande F."/>
            <person name="Keller J."/>
        </authorList>
    </citation>
    <scope>NUCLEOTIDE SEQUENCE [LARGE SCALE GENOMIC DNA]</scope>
    <source>
        <strain evidence="8 9">SAG 2043</strain>
    </source>
</reference>
<feature type="compositionally biased region" description="Low complexity" evidence="6">
    <location>
        <begin position="803"/>
        <end position="812"/>
    </location>
</feature>
<feature type="compositionally biased region" description="Low complexity" evidence="6">
    <location>
        <begin position="676"/>
        <end position="688"/>
    </location>
</feature>
<keyword evidence="4" id="KW-0804">Transcription</keyword>
<feature type="domain" description="AP2/ERF" evidence="7">
    <location>
        <begin position="307"/>
        <end position="364"/>
    </location>
</feature>
<feature type="domain" description="AP2/ERF" evidence="7">
    <location>
        <begin position="1082"/>
        <end position="1138"/>
    </location>
</feature>
<evidence type="ECO:0000256" key="4">
    <source>
        <dbReference type="ARBA" id="ARBA00023163"/>
    </source>
</evidence>
<dbReference type="CDD" id="cd00018">
    <property type="entry name" value="AP2"/>
    <property type="match status" value="5"/>
</dbReference>
<dbReference type="GO" id="GO:0003700">
    <property type="term" value="F:DNA-binding transcription factor activity"/>
    <property type="evidence" value="ECO:0007669"/>
    <property type="project" value="InterPro"/>
</dbReference>
<feature type="region of interest" description="Disordered" evidence="6">
    <location>
        <begin position="459"/>
        <end position="490"/>
    </location>
</feature>
<feature type="region of interest" description="Disordered" evidence="6">
    <location>
        <begin position="676"/>
        <end position="747"/>
    </location>
</feature>
<feature type="domain" description="AP2/ERF" evidence="7">
    <location>
        <begin position="1180"/>
        <end position="1236"/>
    </location>
</feature>
<evidence type="ECO:0000256" key="1">
    <source>
        <dbReference type="ARBA" id="ARBA00004123"/>
    </source>
</evidence>
<dbReference type="PROSITE" id="PS51032">
    <property type="entry name" value="AP2_ERF"/>
    <property type="match status" value="11"/>
</dbReference>
<keyword evidence="9" id="KW-1185">Reference proteome</keyword>
<dbReference type="Pfam" id="PF00847">
    <property type="entry name" value="AP2"/>
    <property type="match status" value="2"/>
</dbReference>
<comment type="subcellular location">
    <subcellularLocation>
        <location evidence="1">Nucleus</location>
    </subcellularLocation>
</comment>
<feature type="compositionally biased region" description="Low complexity" evidence="6">
    <location>
        <begin position="1345"/>
        <end position="1367"/>
    </location>
</feature>
<feature type="compositionally biased region" description="Polar residues" evidence="6">
    <location>
        <begin position="701"/>
        <end position="721"/>
    </location>
</feature>
<accession>A0AAW1PIE2</accession>
<dbReference type="GO" id="GO:0003677">
    <property type="term" value="F:DNA binding"/>
    <property type="evidence" value="ECO:0007669"/>
    <property type="project" value="UniProtKB-KW"/>
</dbReference>
<dbReference type="GO" id="GO:0005634">
    <property type="term" value="C:nucleus"/>
    <property type="evidence" value="ECO:0007669"/>
    <property type="project" value="UniProtKB-SubCell"/>
</dbReference>
<feature type="region of interest" description="Disordered" evidence="6">
    <location>
        <begin position="783"/>
        <end position="821"/>
    </location>
</feature>
<feature type="compositionally biased region" description="Polar residues" evidence="6">
    <location>
        <begin position="783"/>
        <end position="802"/>
    </location>
</feature>
<dbReference type="InterPro" id="IPR036955">
    <property type="entry name" value="AP2/ERF_dom_sf"/>
</dbReference>
<keyword evidence="5" id="KW-0539">Nucleus</keyword>
<feature type="domain" description="AP2/ERF" evidence="7">
    <location>
        <begin position="910"/>
        <end position="970"/>
    </location>
</feature>
<protein>
    <recommendedName>
        <fullName evidence="7">AP2/ERF domain-containing protein</fullName>
    </recommendedName>
</protein>
<evidence type="ECO:0000313" key="9">
    <source>
        <dbReference type="Proteomes" id="UP001489004"/>
    </source>
</evidence>
<dbReference type="SMART" id="SM00380">
    <property type="entry name" value="AP2"/>
    <property type="match status" value="11"/>
</dbReference>
<name>A0AAW1PIE2_9CHLO</name>
<feature type="region of interest" description="Disordered" evidence="6">
    <location>
        <begin position="264"/>
        <end position="291"/>
    </location>
</feature>
<feature type="region of interest" description="Disordered" evidence="6">
    <location>
        <begin position="1402"/>
        <end position="1473"/>
    </location>
</feature>
<sequence length="1775" mass="188597">MLALRFHLVQSLPRASKLSGAFQQAPLPLAHSACKLQQTRNRCTEPVNRLQGCCVRRRLRLGAQSGLGAKIPEGFGIGAQKPKGGPSKYRGVVWHKSNSKWEARIYDNGKQRFLGYFLSEEEAAHMYDAVAIKMHGNTAKLNFPFGQHPSALRADSASTPRLASQLKRASSAPAAVSPKTALPFALPSAAALAAAGRKGFGPQKGRALPIKGSSKFRGVSWNSNCCKWRAQVWKGSEVHHLGYYEDEEEAARAYDRAVQELRGPDANVNFPTPEQLSNANKKKSTRKSRSLSAQLYDNDDAMSEESQFFGVSWNPATHKWLAELWNGVKYLLLGSFEEEAQAAQAYDRACLSLYGEAAERAGTAEHAGSGAGAATRLQRSESTPTSGLRGDLPGGMPAASREAIMLPPRLSCDELGGPLDPLEGQVGGLDRRRSGRVSDADASAAAAALAAMYSVPAGAAEPGKGPGSARLPASRSGSDPSSLSKSSHYKGVSWHKHSHKWYAYIQSGGKMRGLGYFDLQEDAARAYDCEARKVHGSKAVVNFKGGVEEAAAAPVLPGPDGPADLGMKRAASDGISAGHTTQYIGVSWDAQKQQWFAHTTSDGKQQVLGWFDSDKEAAEAYDRAQLIFLGLHAETNFPLNAHLADPQMDLMQLLDTLGPSGVAPVTVSAFAAAAEAPLPSHHPASSRATPERSLRPASPQRPASSTKASSKQPGGQSSTATARAGGHSSGPSPSMLDILPSGHPDPEQALETLRQHAVALARKNIPPMPPAMEALTQAADLVTPQSTPPRGSGRSGRSANNTGSRSQSSRGGTPRKLDSAASKVTSRYKGVSWNHGCAKWVAVAWDRDSKCARHIGSFESEEEAARAFDAEALRMLGADAGVNFRDSAVKWLKEHPGQDTSPTATKGSSQYRGVSWHERSGRWEVRVWGEGKQHFVGSFDCELDAARGYDRAILRLRGTDPRSMSRLNFPPSDYDLEALDAATPSPDEAPLQAPRLGSMDSEAAAAEGLASLEDLSAAAVEAAEAAEAAQDQQADALGTGSALTPSATPTLSEQQQQRQQAPQAVEEPSPNLKGGLVRRSSQFKGVSWCEKGRKWRALLWDGTKQRFLGHFLAEEEAARTYDRAIIAIRGSDARTNFALSEYEEDGSLHPEIIASLDRNAENWGKRVPATPNKSSPGTSVFRGVSLNKGSGKWEARIRERGRNHYLGSYDVEEEAARAFDLAALALRGVDAQINFPPQDYTAEAVAAAAPRLGHSPQKTLEDSVDVLASLQATTARRGFRKVPGVTWDRRKGKWRAQIGVSDKHEPTWASFDTEAAAVEAYELYAAKKFVKTDAPGPSRSPGPQPSSSSGPQPTLSGPQQQAQSRSPGPQPSAPAPAGPQHMLPPLGLAAEAEADAAALEAGSPLGAMSDQRSRQAGGDDDADRDSADSTPPLRASQRTPGKGAPGGAGPRFSIPATPGGRVVPHARGSSQYKGVSWSERSAKWRAQLWFENKVHHLGFYDDEIEAAKAYDAAVVELRGTTNATNFLHTAANAKAATPRGSRRAQVEGRATGILSQGGDPAAGASSLARAATAAAAAAGSAVAAKGSSSFRGVRWHERNTKWETRIFDGHKQVSLGYFDSETDAARAYDDMAIKLRGPYALTNFPASDYGITPKKRRRAAEAEEPTAQQAAASSGWGAKRPRGHNSRQPSSQPQQATGKLTPGPAPAGLLQPAAPGALPAAPYAAEYAAYDALLSAQRAWQPPPSPTSEEMQGGNAGGGPSAKSARSMIEFTASY</sequence>
<gene>
    <name evidence="8" type="ORF">WJX72_001315</name>
</gene>
<feature type="compositionally biased region" description="Polar residues" evidence="6">
    <location>
        <begin position="1041"/>
        <end position="1053"/>
    </location>
</feature>
<dbReference type="Proteomes" id="UP001489004">
    <property type="component" value="Unassembled WGS sequence"/>
</dbReference>
<feature type="compositionally biased region" description="Low complexity" evidence="6">
    <location>
        <begin position="1054"/>
        <end position="1064"/>
    </location>
</feature>
<feature type="domain" description="AP2/ERF" evidence="7">
    <location>
        <begin position="582"/>
        <end position="638"/>
    </location>
</feature>
<feature type="compositionally biased region" description="Low complexity" evidence="6">
    <location>
        <begin position="1026"/>
        <end position="1036"/>
    </location>
</feature>
<feature type="region of interest" description="Disordered" evidence="6">
    <location>
        <begin position="1654"/>
        <end position="1713"/>
    </location>
</feature>
<dbReference type="EMBL" id="JALJOR010000011">
    <property type="protein sequence ID" value="KAK9808652.1"/>
    <property type="molecule type" value="Genomic_DNA"/>
</dbReference>
<feature type="domain" description="AP2/ERF" evidence="7">
    <location>
        <begin position="1589"/>
        <end position="1645"/>
    </location>
</feature>
<feature type="compositionally biased region" description="Low complexity" evidence="6">
    <location>
        <begin position="1665"/>
        <end position="1678"/>
    </location>
</feature>
<dbReference type="InterPro" id="IPR001471">
    <property type="entry name" value="AP2/ERF_dom"/>
</dbReference>
<evidence type="ECO:0000256" key="5">
    <source>
        <dbReference type="ARBA" id="ARBA00023242"/>
    </source>
</evidence>
<feature type="domain" description="AP2/ERF" evidence="7">
    <location>
        <begin position="215"/>
        <end position="271"/>
    </location>
</feature>
<dbReference type="SUPFAM" id="SSF54171">
    <property type="entry name" value="DNA-binding domain"/>
    <property type="match status" value="11"/>
</dbReference>
<feature type="compositionally biased region" description="Polar residues" evidence="6">
    <location>
        <begin position="1686"/>
        <end position="1698"/>
    </location>
</feature>
<dbReference type="InterPro" id="IPR016177">
    <property type="entry name" value="DNA-bd_dom_sf"/>
</dbReference>
<evidence type="ECO:0000256" key="3">
    <source>
        <dbReference type="ARBA" id="ARBA00023125"/>
    </source>
</evidence>
<feature type="region of interest" description="Disordered" evidence="6">
    <location>
        <begin position="365"/>
        <end position="399"/>
    </location>
</feature>
<evidence type="ECO:0000256" key="2">
    <source>
        <dbReference type="ARBA" id="ARBA00023015"/>
    </source>
</evidence>
<organism evidence="8 9">
    <name type="scientific">[Myrmecia] bisecta</name>
    <dbReference type="NCBI Taxonomy" id="41462"/>
    <lineage>
        <taxon>Eukaryota</taxon>
        <taxon>Viridiplantae</taxon>
        <taxon>Chlorophyta</taxon>
        <taxon>core chlorophytes</taxon>
        <taxon>Trebouxiophyceae</taxon>
        <taxon>Trebouxiales</taxon>
        <taxon>Trebouxiaceae</taxon>
        <taxon>Myrmecia</taxon>
    </lineage>
</organism>